<dbReference type="InterPro" id="IPR036116">
    <property type="entry name" value="FN3_sf"/>
</dbReference>
<dbReference type="InterPro" id="IPR050650">
    <property type="entry name" value="Type-II_Cytokine-TF_Rcpt"/>
</dbReference>
<dbReference type="PANTHER" id="PTHR20859:SF51">
    <property type="entry name" value="INTERLEUKIN-22 RECEPTOR SUBUNIT ALPHA-2"/>
    <property type="match status" value="1"/>
</dbReference>
<feature type="domain" description="Fibronectin type-III" evidence="1">
    <location>
        <begin position="13"/>
        <end position="129"/>
    </location>
</feature>
<sequence>PLVKHSALILENQELQQRIRPQRVEFYSINFNNTLHWQPGRVGKGEDITYFVQYKVFEPDKGNYSVPPAVNQHPHCCSKGIYGQSSWKNKEECWQIHKSLCDLTYETSDVREPYYSRVKSVSAGVHSNWTVSCRFTPWRETIIGPPSVTVTPRNGSIMLKLKAPSSPYKRKKGSKISMAQFYHLLYQVFLINNLPNEKHKMLVYEGTDKVFKIENLKPGVSYCIVAKIFVAVLDRSSAYSSKECAVPL</sequence>
<evidence type="ECO:0000259" key="2">
    <source>
        <dbReference type="Pfam" id="PF09294"/>
    </source>
</evidence>
<dbReference type="SUPFAM" id="SSF49265">
    <property type="entry name" value="Fibronectin type III"/>
    <property type="match status" value="2"/>
</dbReference>
<dbReference type="GO" id="GO:0050728">
    <property type="term" value="P:negative regulation of inflammatory response"/>
    <property type="evidence" value="ECO:0007669"/>
    <property type="project" value="Ensembl"/>
</dbReference>
<dbReference type="AlphaFoldDB" id="A0A7M4DZP3"/>
<dbReference type="GO" id="GO:0042017">
    <property type="term" value="F:interleukin-22 binding"/>
    <property type="evidence" value="ECO:0007669"/>
    <property type="project" value="Ensembl"/>
</dbReference>
<dbReference type="Proteomes" id="UP000594220">
    <property type="component" value="Unplaced"/>
</dbReference>
<reference evidence="3" key="2">
    <citation type="submission" date="2025-09" db="UniProtKB">
        <authorList>
            <consortium name="Ensembl"/>
        </authorList>
    </citation>
    <scope>IDENTIFICATION</scope>
</reference>
<reference evidence="3" key="1">
    <citation type="submission" date="2025-08" db="UniProtKB">
        <authorList>
            <consortium name="Ensembl"/>
        </authorList>
    </citation>
    <scope>IDENTIFICATION</scope>
</reference>
<accession>A0A7M4DZP3</accession>
<dbReference type="Gene3D" id="2.60.40.10">
    <property type="entry name" value="Immunoglobulins"/>
    <property type="match status" value="2"/>
</dbReference>
<evidence type="ECO:0000313" key="4">
    <source>
        <dbReference type="Proteomes" id="UP000594220"/>
    </source>
</evidence>
<dbReference type="Ensembl" id="ENSCPRT00005002554.1">
    <property type="protein sequence ID" value="ENSCPRP00005002178.1"/>
    <property type="gene ID" value="ENSCPRG00005001608.1"/>
</dbReference>
<dbReference type="OMA" id="SMENYYE"/>
<dbReference type="Pfam" id="PF01108">
    <property type="entry name" value="Tissue_fac"/>
    <property type="match status" value="1"/>
</dbReference>
<evidence type="ECO:0000259" key="1">
    <source>
        <dbReference type="Pfam" id="PF01108"/>
    </source>
</evidence>
<organism evidence="3 4">
    <name type="scientific">Crocodylus porosus</name>
    <name type="common">Saltwater crocodile</name>
    <name type="synonym">Estuarine crocodile</name>
    <dbReference type="NCBI Taxonomy" id="8502"/>
    <lineage>
        <taxon>Eukaryota</taxon>
        <taxon>Metazoa</taxon>
        <taxon>Chordata</taxon>
        <taxon>Craniata</taxon>
        <taxon>Vertebrata</taxon>
        <taxon>Euteleostomi</taxon>
        <taxon>Archelosauria</taxon>
        <taxon>Archosauria</taxon>
        <taxon>Crocodylia</taxon>
        <taxon>Longirostres</taxon>
        <taxon>Crocodylidae</taxon>
        <taxon>Crocodylus</taxon>
    </lineage>
</organism>
<feature type="domain" description="Interferon/interleukin receptor" evidence="2">
    <location>
        <begin position="141"/>
        <end position="245"/>
    </location>
</feature>
<dbReference type="GO" id="GO:0005829">
    <property type="term" value="C:cytosol"/>
    <property type="evidence" value="ECO:0007669"/>
    <property type="project" value="Ensembl"/>
</dbReference>
<dbReference type="GO" id="GO:0042018">
    <property type="term" value="F:interleukin-22 receptor activity"/>
    <property type="evidence" value="ECO:0007669"/>
    <property type="project" value="Ensembl"/>
</dbReference>
<dbReference type="InterPro" id="IPR015373">
    <property type="entry name" value="Interferon/interleukin_rcp_dom"/>
</dbReference>
<dbReference type="InterPro" id="IPR003961">
    <property type="entry name" value="FN3_dom"/>
</dbReference>
<name>A0A7M4DZP3_CROPO</name>
<dbReference type="InterPro" id="IPR013783">
    <property type="entry name" value="Ig-like_fold"/>
</dbReference>
<proteinExistence type="predicted"/>
<evidence type="ECO:0000313" key="3">
    <source>
        <dbReference type="Ensembl" id="ENSCPRP00005002178.1"/>
    </source>
</evidence>
<dbReference type="Pfam" id="PF09294">
    <property type="entry name" value="Interfer-bind"/>
    <property type="match status" value="1"/>
</dbReference>
<dbReference type="GO" id="GO:0005886">
    <property type="term" value="C:plasma membrane"/>
    <property type="evidence" value="ECO:0007669"/>
    <property type="project" value="TreeGrafter"/>
</dbReference>
<protein>
    <submittedName>
        <fullName evidence="3">Interleukin 22 receptor subunit alpha 2</fullName>
    </submittedName>
</protein>
<dbReference type="PANTHER" id="PTHR20859">
    <property type="entry name" value="INTERFERON/INTERLEUKIN RECEPTOR"/>
    <property type="match status" value="1"/>
</dbReference>
<gene>
    <name evidence="3" type="primary">IL22RA2</name>
</gene>
<dbReference type="GeneTree" id="ENSGT00940000161124"/>
<keyword evidence="4" id="KW-1185">Reference proteome</keyword>